<dbReference type="PROSITE" id="PS00018">
    <property type="entry name" value="EF_HAND_1"/>
    <property type="match status" value="1"/>
</dbReference>
<reference evidence="4 5" key="1">
    <citation type="journal article" date="2023" name="Hortic Res">
        <title>Pangenome of water caltrop reveals structural variations and asymmetric subgenome divergence after allopolyploidization.</title>
        <authorList>
            <person name="Zhang X."/>
            <person name="Chen Y."/>
            <person name="Wang L."/>
            <person name="Yuan Y."/>
            <person name="Fang M."/>
            <person name="Shi L."/>
            <person name="Lu R."/>
            <person name="Comes H.P."/>
            <person name="Ma Y."/>
            <person name="Chen Y."/>
            <person name="Huang G."/>
            <person name="Zhou Y."/>
            <person name="Zheng Z."/>
            <person name="Qiu Y."/>
        </authorList>
    </citation>
    <scope>NUCLEOTIDE SEQUENCE [LARGE SCALE GENOMIC DNA]</scope>
    <source>
        <tissue evidence="4">Roots</tissue>
    </source>
</reference>
<evidence type="ECO:0000313" key="4">
    <source>
        <dbReference type="EMBL" id="KAK4748020.1"/>
    </source>
</evidence>
<comment type="caution">
    <text evidence="4">The sequence shown here is derived from an EMBL/GenBank/DDBJ whole genome shotgun (WGS) entry which is preliminary data.</text>
</comment>
<accession>A0AAN7GX27</accession>
<feature type="compositionally biased region" description="Basic residues" evidence="2">
    <location>
        <begin position="72"/>
        <end position="82"/>
    </location>
</feature>
<evidence type="ECO:0000259" key="3">
    <source>
        <dbReference type="PROSITE" id="PS50222"/>
    </source>
</evidence>
<feature type="region of interest" description="Disordered" evidence="2">
    <location>
        <begin position="1"/>
        <end position="152"/>
    </location>
</feature>
<dbReference type="Gene3D" id="1.10.238.10">
    <property type="entry name" value="EF-hand"/>
    <property type="match status" value="1"/>
</dbReference>
<dbReference type="AlphaFoldDB" id="A0AAN7GX27"/>
<protein>
    <recommendedName>
        <fullName evidence="3">EF-hand domain-containing protein</fullName>
    </recommendedName>
</protein>
<evidence type="ECO:0000256" key="2">
    <source>
        <dbReference type="SAM" id="MobiDB-lite"/>
    </source>
</evidence>
<organism evidence="4 5">
    <name type="scientific">Trapa incisa</name>
    <dbReference type="NCBI Taxonomy" id="236973"/>
    <lineage>
        <taxon>Eukaryota</taxon>
        <taxon>Viridiplantae</taxon>
        <taxon>Streptophyta</taxon>
        <taxon>Embryophyta</taxon>
        <taxon>Tracheophyta</taxon>
        <taxon>Spermatophyta</taxon>
        <taxon>Magnoliopsida</taxon>
        <taxon>eudicotyledons</taxon>
        <taxon>Gunneridae</taxon>
        <taxon>Pentapetalae</taxon>
        <taxon>rosids</taxon>
        <taxon>malvids</taxon>
        <taxon>Myrtales</taxon>
        <taxon>Lythraceae</taxon>
        <taxon>Trapa</taxon>
    </lineage>
</organism>
<proteinExistence type="predicted"/>
<keyword evidence="5" id="KW-1185">Reference proteome</keyword>
<dbReference type="GO" id="GO:0005509">
    <property type="term" value="F:calcium ion binding"/>
    <property type="evidence" value="ECO:0007669"/>
    <property type="project" value="InterPro"/>
</dbReference>
<feature type="compositionally biased region" description="Basic and acidic residues" evidence="2">
    <location>
        <begin position="38"/>
        <end position="50"/>
    </location>
</feature>
<name>A0AAN7GX27_9MYRT</name>
<evidence type="ECO:0000313" key="5">
    <source>
        <dbReference type="Proteomes" id="UP001345219"/>
    </source>
</evidence>
<dbReference type="InterPro" id="IPR011992">
    <property type="entry name" value="EF-hand-dom_pair"/>
</dbReference>
<feature type="domain" description="EF-hand" evidence="3">
    <location>
        <begin position="239"/>
        <end position="274"/>
    </location>
</feature>
<keyword evidence="1" id="KW-0106">Calcium</keyword>
<dbReference type="SMART" id="SM00054">
    <property type="entry name" value="EFh"/>
    <property type="match status" value="2"/>
</dbReference>
<sequence length="276" mass="30893">MPRARKRRSSPSGSSLRKEVPDDDSGSPTPSKGLSEYEIQRMSRIAENRKRMAALGLPQITRSLTTGSGGRSSRKSNSKGKRKLDDEDEDYEPQSGEDSGVNDGDDYRGDRDYADDDEEDKDYSAPASNKKKVKRKSIPIKKSPGKKVPIKSDSFEDDLMQAIGLSLGKVKDCSQKVPPRRMEVGKGSLKGKSKTSFNNRVKMTEDELVMHFFQLDEEGKGSINMKDLAKVAIAHNFTWTDDELFDMIQFFDTDGDGKLSLDDFRMIAERCNMIQG</sequence>
<dbReference type="InterPro" id="IPR018247">
    <property type="entry name" value="EF_Hand_1_Ca_BS"/>
</dbReference>
<dbReference type="PROSITE" id="PS50222">
    <property type="entry name" value="EF_HAND_2"/>
    <property type="match status" value="1"/>
</dbReference>
<dbReference type="Proteomes" id="UP001345219">
    <property type="component" value="Chromosome 12"/>
</dbReference>
<dbReference type="SUPFAM" id="SSF47473">
    <property type="entry name" value="EF-hand"/>
    <property type="match status" value="1"/>
</dbReference>
<dbReference type="CDD" id="cd00051">
    <property type="entry name" value="EFh"/>
    <property type="match status" value="1"/>
</dbReference>
<dbReference type="Pfam" id="PF13499">
    <property type="entry name" value="EF-hand_7"/>
    <property type="match status" value="1"/>
</dbReference>
<evidence type="ECO:0000256" key="1">
    <source>
        <dbReference type="ARBA" id="ARBA00022837"/>
    </source>
</evidence>
<dbReference type="EMBL" id="JAXIOK010000019">
    <property type="protein sequence ID" value="KAK4748020.1"/>
    <property type="molecule type" value="Genomic_DNA"/>
</dbReference>
<dbReference type="InterPro" id="IPR002048">
    <property type="entry name" value="EF_hand_dom"/>
</dbReference>
<feature type="compositionally biased region" description="Basic residues" evidence="2">
    <location>
        <begin position="129"/>
        <end position="149"/>
    </location>
</feature>
<gene>
    <name evidence="4" type="ORF">SAY87_014606</name>
</gene>